<dbReference type="AlphaFoldDB" id="A0A2T9YJF7"/>
<dbReference type="Proteomes" id="UP000245383">
    <property type="component" value="Unassembled WGS sequence"/>
</dbReference>
<name>A0A2T9YJF7_9FUNG</name>
<evidence type="ECO:0000313" key="3">
    <source>
        <dbReference type="Proteomes" id="UP000245383"/>
    </source>
</evidence>
<evidence type="ECO:0000313" key="2">
    <source>
        <dbReference type="EMBL" id="PVU92414.1"/>
    </source>
</evidence>
<dbReference type="EMBL" id="MBFR01000162">
    <property type="protein sequence ID" value="PVU92414.1"/>
    <property type="molecule type" value="Genomic_DNA"/>
</dbReference>
<keyword evidence="1" id="KW-1133">Transmembrane helix</keyword>
<feature type="transmembrane region" description="Helical" evidence="1">
    <location>
        <begin position="28"/>
        <end position="52"/>
    </location>
</feature>
<gene>
    <name evidence="2" type="ORF">BB561_003835</name>
</gene>
<keyword evidence="1" id="KW-0472">Membrane</keyword>
<keyword evidence="1" id="KW-0812">Transmembrane</keyword>
<proteinExistence type="predicted"/>
<feature type="transmembrane region" description="Helical" evidence="1">
    <location>
        <begin position="73"/>
        <end position="94"/>
    </location>
</feature>
<keyword evidence="3" id="KW-1185">Reference proteome</keyword>
<protein>
    <submittedName>
        <fullName evidence="2">Uncharacterized protein</fullName>
    </submittedName>
</protein>
<sequence length="114" mass="12977">MYNDLENKNISNISLFQKLGYPFLEQNWMFIVGFTLFFATIDKFSYLILSLISSDKSQKISRKKKASWGGHCISYIHALVVVPLSFGILLYPTITDPVKGFDPRIITLTNYSSG</sequence>
<accession>A0A2T9YJF7</accession>
<reference evidence="2 3" key="1">
    <citation type="journal article" date="2018" name="MBio">
        <title>Comparative Genomics Reveals the Core Gene Toolbox for the Fungus-Insect Symbiosis.</title>
        <authorList>
            <person name="Wang Y."/>
            <person name="Stata M."/>
            <person name="Wang W."/>
            <person name="Stajich J.E."/>
            <person name="White M.M."/>
            <person name="Moncalvo J.M."/>
        </authorList>
    </citation>
    <scope>NUCLEOTIDE SEQUENCE [LARGE SCALE GENOMIC DNA]</scope>
    <source>
        <strain evidence="2 3">SWE-8-4</strain>
    </source>
</reference>
<organism evidence="2 3">
    <name type="scientific">Smittium simulii</name>
    <dbReference type="NCBI Taxonomy" id="133385"/>
    <lineage>
        <taxon>Eukaryota</taxon>
        <taxon>Fungi</taxon>
        <taxon>Fungi incertae sedis</taxon>
        <taxon>Zoopagomycota</taxon>
        <taxon>Kickxellomycotina</taxon>
        <taxon>Harpellomycetes</taxon>
        <taxon>Harpellales</taxon>
        <taxon>Legeriomycetaceae</taxon>
        <taxon>Smittium</taxon>
    </lineage>
</organism>
<comment type="caution">
    <text evidence="2">The sequence shown here is derived from an EMBL/GenBank/DDBJ whole genome shotgun (WGS) entry which is preliminary data.</text>
</comment>
<evidence type="ECO:0000256" key="1">
    <source>
        <dbReference type="SAM" id="Phobius"/>
    </source>
</evidence>